<sequence>MKTVIYLLILATQYAYADSSTQNQRSVIDILALMEPNTSIRNAAEMSRIFSSKIPFDLESNHGDAEVFAAYSQTLQGNLVVSESSFISWLMQKKTVFNESEKENYMLFDFAKAFRQELASSNFSDWKLADIGDEGMMPLVTDPSKPMSLYDSLFQFSSFSMLIPLANPISKEIALISYDKAGSLINMNIACLKARASMPLNDLLNVRKMRTSLLNASSINLVKDPGKSDELHIVLGNQRIKALLRPGIFHSKESLIIGEDFETLEDFIDRLGSLGIVMSYNPDGYVELVSIINYLYENKLIEKSSSDPFAR</sequence>
<evidence type="ECO:0000313" key="2">
    <source>
        <dbReference type="EMBL" id="WOO42587.1"/>
    </source>
</evidence>
<evidence type="ECO:0008006" key="4">
    <source>
        <dbReference type="Google" id="ProtNLM"/>
    </source>
</evidence>
<accession>A0AAQ3QX31</accession>
<dbReference type="Proteomes" id="UP001304300">
    <property type="component" value="Chromosome"/>
</dbReference>
<evidence type="ECO:0000256" key="1">
    <source>
        <dbReference type="SAM" id="SignalP"/>
    </source>
</evidence>
<reference evidence="2 3" key="1">
    <citation type="submission" date="2023-10" db="EMBL/GenBank/DDBJ databases">
        <title>Rubellicoccus peritrichatus gen. nov., sp. nov., isolated from an algae of coral reef tank.</title>
        <authorList>
            <person name="Luo J."/>
        </authorList>
    </citation>
    <scope>NUCLEOTIDE SEQUENCE [LARGE SCALE GENOMIC DNA]</scope>
    <source>
        <strain evidence="2 3">CR14</strain>
    </source>
</reference>
<proteinExistence type="predicted"/>
<name>A0AAQ3QX31_9BACT</name>
<organism evidence="2 3">
    <name type="scientific">Rubellicoccus peritrichatus</name>
    <dbReference type="NCBI Taxonomy" id="3080537"/>
    <lineage>
        <taxon>Bacteria</taxon>
        <taxon>Pseudomonadati</taxon>
        <taxon>Verrucomicrobiota</taxon>
        <taxon>Opitutia</taxon>
        <taxon>Puniceicoccales</taxon>
        <taxon>Cerasicoccaceae</taxon>
        <taxon>Rubellicoccus</taxon>
    </lineage>
</organism>
<keyword evidence="1" id="KW-0732">Signal</keyword>
<protein>
    <recommendedName>
        <fullName evidence="4">DUF2066 domain-containing protein</fullName>
    </recommendedName>
</protein>
<keyword evidence="3" id="KW-1185">Reference proteome</keyword>
<dbReference type="EMBL" id="CP136920">
    <property type="protein sequence ID" value="WOO42587.1"/>
    <property type="molecule type" value="Genomic_DNA"/>
</dbReference>
<feature type="chain" id="PRO_5042866749" description="DUF2066 domain-containing protein" evidence="1">
    <location>
        <begin position="18"/>
        <end position="311"/>
    </location>
</feature>
<dbReference type="AlphaFoldDB" id="A0AAQ3QX31"/>
<feature type="signal peptide" evidence="1">
    <location>
        <begin position="1"/>
        <end position="17"/>
    </location>
</feature>
<dbReference type="RefSeq" id="WP_317835111.1">
    <property type="nucleotide sequence ID" value="NZ_CP136920.1"/>
</dbReference>
<dbReference type="KEGG" id="puo:RZN69_05750"/>
<gene>
    <name evidence="2" type="ORF">RZN69_05750</name>
</gene>
<evidence type="ECO:0000313" key="3">
    <source>
        <dbReference type="Proteomes" id="UP001304300"/>
    </source>
</evidence>